<feature type="non-terminal residue" evidence="8">
    <location>
        <position position="296"/>
    </location>
</feature>
<dbReference type="InterPro" id="IPR052337">
    <property type="entry name" value="SAT4-like"/>
</dbReference>
<dbReference type="EMBL" id="ML991855">
    <property type="protein sequence ID" value="KAF2229742.1"/>
    <property type="molecule type" value="Genomic_DNA"/>
</dbReference>
<organism evidence="8 9">
    <name type="scientific">Viridothelium virens</name>
    <name type="common">Speckled blister lichen</name>
    <name type="synonym">Trypethelium virens</name>
    <dbReference type="NCBI Taxonomy" id="1048519"/>
    <lineage>
        <taxon>Eukaryota</taxon>
        <taxon>Fungi</taxon>
        <taxon>Dikarya</taxon>
        <taxon>Ascomycota</taxon>
        <taxon>Pezizomycotina</taxon>
        <taxon>Dothideomycetes</taxon>
        <taxon>Dothideomycetes incertae sedis</taxon>
        <taxon>Trypetheliales</taxon>
        <taxon>Trypetheliaceae</taxon>
        <taxon>Viridothelium</taxon>
    </lineage>
</organism>
<keyword evidence="3 6" id="KW-1133">Transmembrane helix</keyword>
<evidence type="ECO:0000313" key="8">
    <source>
        <dbReference type="EMBL" id="KAF2229742.1"/>
    </source>
</evidence>
<evidence type="ECO:0000256" key="1">
    <source>
        <dbReference type="ARBA" id="ARBA00004141"/>
    </source>
</evidence>
<evidence type="ECO:0000256" key="5">
    <source>
        <dbReference type="ARBA" id="ARBA00038359"/>
    </source>
</evidence>
<feature type="domain" description="Rhodopsin" evidence="7">
    <location>
        <begin position="31"/>
        <end position="272"/>
    </location>
</feature>
<dbReference type="AlphaFoldDB" id="A0A6A6GVB9"/>
<accession>A0A6A6GVB9</accession>
<dbReference type="PANTHER" id="PTHR33048">
    <property type="entry name" value="PTH11-LIKE INTEGRAL MEMBRANE PROTEIN (AFU_ORTHOLOGUE AFUA_5G11245)"/>
    <property type="match status" value="1"/>
</dbReference>
<feature type="transmembrane region" description="Helical" evidence="6">
    <location>
        <begin position="6"/>
        <end position="26"/>
    </location>
</feature>
<evidence type="ECO:0000256" key="2">
    <source>
        <dbReference type="ARBA" id="ARBA00022692"/>
    </source>
</evidence>
<keyword evidence="9" id="KW-1185">Reference proteome</keyword>
<feature type="non-terminal residue" evidence="8">
    <location>
        <position position="1"/>
    </location>
</feature>
<comment type="similarity">
    <text evidence="5">Belongs to the SAT4 family.</text>
</comment>
<dbReference type="OrthoDB" id="5398388at2759"/>
<comment type="subcellular location">
    <subcellularLocation>
        <location evidence="1">Membrane</location>
        <topology evidence="1">Multi-pass membrane protein</topology>
    </subcellularLocation>
</comment>
<dbReference type="InterPro" id="IPR049326">
    <property type="entry name" value="Rhodopsin_dom_fungi"/>
</dbReference>
<sequence length="296" mass="32358">STASSPSLLTTSVVIVSAIFPLLALLSVILRPKARQISQQPLRADNWWIAGTWIVTLAFSILTWVFSSMLGVNNYKIDPSMVRLEALRCVFIGPFFVDISNTSVKISTILLYKRIFSTPKFIITAWAAIGLVAGWGLAISLVQIFETDPISAAWTERGSFNINTTAFSLAQAGTSICLDVLVLCLPLPVLGQLHMPTERKIAVGVILWLGAFCVVAAIVRLVLIYQGNSMIVDSTFTERKRMAIEAKLYIFVIIELNCSIIAACLPCLGPLLPGGPISGFLTRRARFFLSMKSRSS</sequence>
<dbReference type="Proteomes" id="UP000800092">
    <property type="component" value="Unassembled WGS sequence"/>
</dbReference>
<evidence type="ECO:0000259" key="7">
    <source>
        <dbReference type="Pfam" id="PF20684"/>
    </source>
</evidence>
<feature type="transmembrane region" description="Helical" evidence="6">
    <location>
        <begin position="121"/>
        <end position="145"/>
    </location>
</feature>
<reference evidence="8" key="1">
    <citation type="journal article" date="2020" name="Stud. Mycol.">
        <title>101 Dothideomycetes genomes: a test case for predicting lifestyles and emergence of pathogens.</title>
        <authorList>
            <person name="Haridas S."/>
            <person name="Albert R."/>
            <person name="Binder M."/>
            <person name="Bloem J."/>
            <person name="Labutti K."/>
            <person name="Salamov A."/>
            <person name="Andreopoulos B."/>
            <person name="Baker S."/>
            <person name="Barry K."/>
            <person name="Bills G."/>
            <person name="Bluhm B."/>
            <person name="Cannon C."/>
            <person name="Castanera R."/>
            <person name="Culley D."/>
            <person name="Daum C."/>
            <person name="Ezra D."/>
            <person name="Gonzalez J."/>
            <person name="Henrissat B."/>
            <person name="Kuo A."/>
            <person name="Liang C."/>
            <person name="Lipzen A."/>
            <person name="Lutzoni F."/>
            <person name="Magnuson J."/>
            <person name="Mondo S."/>
            <person name="Nolan M."/>
            <person name="Ohm R."/>
            <person name="Pangilinan J."/>
            <person name="Park H.-J."/>
            <person name="Ramirez L."/>
            <person name="Alfaro M."/>
            <person name="Sun H."/>
            <person name="Tritt A."/>
            <person name="Yoshinaga Y."/>
            <person name="Zwiers L.-H."/>
            <person name="Turgeon B."/>
            <person name="Goodwin S."/>
            <person name="Spatafora J."/>
            <person name="Crous P."/>
            <person name="Grigoriev I."/>
        </authorList>
    </citation>
    <scope>NUCLEOTIDE SEQUENCE</scope>
    <source>
        <strain evidence="8">Tuck. ex Michener</strain>
    </source>
</reference>
<protein>
    <recommendedName>
        <fullName evidence="7">Rhodopsin domain-containing protein</fullName>
    </recommendedName>
</protein>
<evidence type="ECO:0000313" key="9">
    <source>
        <dbReference type="Proteomes" id="UP000800092"/>
    </source>
</evidence>
<evidence type="ECO:0000256" key="3">
    <source>
        <dbReference type="ARBA" id="ARBA00022989"/>
    </source>
</evidence>
<feature type="transmembrane region" description="Helical" evidence="6">
    <location>
        <begin position="166"/>
        <end position="189"/>
    </location>
</feature>
<feature type="transmembrane region" description="Helical" evidence="6">
    <location>
        <begin position="47"/>
        <end position="66"/>
    </location>
</feature>
<evidence type="ECO:0000256" key="6">
    <source>
        <dbReference type="SAM" id="Phobius"/>
    </source>
</evidence>
<keyword evidence="2 6" id="KW-0812">Transmembrane</keyword>
<name>A0A6A6GVB9_VIRVR</name>
<keyword evidence="4 6" id="KW-0472">Membrane</keyword>
<dbReference type="GO" id="GO:0016020">
    <property type="term" value="C:membrane"/>
    <property type="evidence" value="ECO:0007669"/>
    <property type="project" value="UniProtKB-SubCell"/>
</dbReference>
<evidence type="ECO:0000256" key="4">
    <source>
        <dbReference type="ARBA" id="ARBA00023136"/>
    </source>
</evidence>
<feature type="transmembrane region" description="Helical" evidence="6">
    <location>
        <begin position="201"/>
        <end position="225"/>
    </location>
</feature>
<proteinExistence type="inferred from homology"/>
<feature type="transmembrane region" description="Helical" evidence="6">
    <location>
        <begin position="246"/>
        <end position="272"/>
    </location>
</feature>
<dbReference type="Pfam" id="PF20684">
    <property type="entry name" value="Fung_rhodopsin"/>
    <property type="match status" value="1"/>
</dbReference>
<gene>
    <name evidence="8" type="ORF">EV356DRAFT_435584</name>
</gene>
<dbReference type="PANTHER" id="PTHR33048:SF18">
    <property type="entry name" value="INTEGRAL MEMBRANE PROTEIN"/>
    <property type="match status" value="1"/>
</dbReference>